<feature type="domain" description="Acetyl xylan esterase" evidence="1">
    <location>
        <begin position="1"/>
        <end position="314"/>
    </location>
</feature>
<keyword evidence="3" id="KW-1185">Reference proteome</keyword>
<dbReference type="InterPro" id="IPR029058">
    <property type="entry name" value="AB_hydrolase_fold"/>
</dbReference>
<proteinExistence type="predicted"/>
<evidence type="ECO:0000313" key="2">
    <source>
        <dbReference type="EMBL" id="MBL4937537.1"/>
    </source>
</evidence>
<dbReference type="InterPro" id="IPR008391">
    <property type="entry name" value="AXE1_dom"/>
</dbReference>
<sequence length="319" mass="36305">MKYIDDRIKEYESYMPELTKKKDFDEFWDSTIAMSKSVKLNAKLEEQEYPSPYMKVYDLTYDGYDGTKIKGWFLIPTFTKKEKFPCLIHYHGFTGGRGVPHEYMTWLMMGMAVVAIDCRLQGGDTGSNADYEGGLFQNVNSLGILNKENYYYRAVYMDCMRAIDFAESNEKVDSSRIVLHGVSQGGALVMAMAALDDRAKLAIADVPSNSNIEARIEGENGSFASLTEYIRRFPDRAEKVYDTISYFDTMNMADKIKCPVLASVALKDNICPAKHYYATYNRINAPKEIAVYPFNGHDGCGNVHMQKKLEFLKRNNMIG</sequence>
<dbReference type="EMBL" id="JAESWC010000014">
    <property type="protein sequence ID" value="MBL4937537.1"/>
    <property type="molecule type" value="Genomic_DNA"/>
</dbReference>
<name>A0ABS1TFJ7_9CLOT</name>
<dbReference type="RefSeq" id="WP_202750281.1">
    <property type="nucleotide sequence ID" value="NZ_JAESWC010000014.1"/>
</dbReference>
<gene>
    <name evidence="2" type="ORF">JK636_17615</name>
</gene>
<dbReference type="PANTHER" id="PTHR40111">
    <property type="entry name" value="CEPHALOSPORIN-C DEACETYLASE"/>
    <property type="match status" value="1"/>
</dbReference>
<protein>
    <submittedName>
        <fullName evidence="2">Acetylxylan esterase</fullName>
    </submittedName>
</protein>
<reference evidence="2 3" key="1">
    <citation type="submission" date="2021-01" db="EMBL/GenBank/DDBJ databases">
        <title>Genome public.</title>
        <authorList>
            <person name="Liu C."/>
            <person name="Sun Q."/>
        </authorList>
    </citation>
    <scope>NUCLEOTIDE SEQUENCE [LARGE SCALE GENOMIC DNA]</scope>
    <source>
        <strain evidence="2 3">YIM B02515</strain>
    </source>
</reference>
<accession>A0ABS1TFJ7</accession>
<organism evidence="2 3">
    <name type="scientific">Clostridium rhizosphaerae</name>
    <dbReference type="NCBI Taxonomy" id="2803861"/>
    <lineage>
        <taxon>Bacteria</taxon>
        <taxon>Bacillati</taxon>
        <taxon>Bacillota</taxon>
        <taxon>Clostridia</taxon>
        <taxon>Eubacteriales</taxon>
        <taxon>Clostridiaceae</taxon>
        <taxon>Clostridium</taxon>
    </lineage>
</organism>
<comment type="caution">
    <text evidence="2">The sequence shown here is derived from an EMBL/GenBank/DDBJ whole genome shotgun (WGS) entry which is preliminary data.</text>
</comment>
<dbReference type="SUPFAM" id="SSF53474">
    <property type="entry name" value="alpha/beta-Hydrolases"/>
    <property type="match status" value="1"/>
</dbReference>
<dbReference type="Gene3D" id="3.40.50.1820">
    <property type="entry name" value="alpha/beta hydrolase"/>
    <property type="match status" value="1"/>
</dbReference>
<dbReference type="Proteomes" id="UP000632377">
    <property type="component" value="Unassembled WGS sequence"/>
</dbReference>
<dbReference type="InterPro" id="IPR039069">
    <property type="entry name" value="CE7"/>
</dbReference>
<dbReference type="PANTHER" id="PTHR40111:SF1">
    <property type="entry name" value="CEPHALOSPORIN-C DEACETYLASE"/>
    <property type="match status" value="1"/>
</dbReference>
<evidence type="ECO:0000259" key="1">
    <source>
        <dbReference type="Pfam" id="PF05448"/>
    </source>
</evidence>
<dbReference type="Pfam" id="PF05448">
    <property type="entry name" value="AXE1"/>
    <property type="match status" value="1"/>
</dbReference>
<evidence type="ECO:0000313" key="3">
    <source>
        <dbReference type="Proteomes" id="UP000632377"/>
    </source>
</evidence>